<dbReference type="SMART" id="SM00406">
    <property type="entry name" value="IGv"/>
    <property type="match status" value="1"/>
</dbReference>
<evidence type="ECO:0000256" key="7">
    <source>
        <dbReference type="SAM" id="MobiDB-lite"/>
    </source>
</evidence>
<evidence type="ECO:0000259" key="8">
    <source>
        <dbReference type="PROSITE" id="PS50835"/>
    </source>
</evidence>
<keyword evidence="5" id="KW-0675">Receptor</keyword>
<dbReference type="PANTHER" id="PTHR19256:SF65">
    <property type="entry name" value="T CELL RECEPTOR GAMMA CONSTANT 1-RELATED"/>
    <property type="match status" value="1"/>
</dbReference>
<dbReference type="SUPFAM" id="SSF48726">
    <property type="entry name" value="Immunoglobulin"/>
    <property type="match status" value="1"/>
</dbReference>
<dbReference type="Gene3D" id="2.60.40.10">
    <property type="entry name" value="Immunoglobulins"/>
    <property type="match status" value="1"/>
</dbReference>
<keyword evidence="2" id="KW-0812">Transmembrane</keyword>
<dbReference type="InterPro" id="IPR007110">
    <property type="entry name" value="Ig-like_dom"/>
</dbReference>
<dbReference type="InterPro" id="IPR051117">
    <property type="entry name" value="TRG_var/const_region"/>
</dbReference>
<evidence type="ECO:0000256" key="4">
    <source>
        <dbReference type="ARBA" id="ARBA00023136"/>
    </source>
</evidence>
<dbReference type="GO" id="GO:0016020">
    <property type="term" value="C:membrane"/>
    <property type="evidence" value="ECO:0007669"/>
    <property type="project" value="UniProtKB-SubCell"/>
</dbReference>
<name>A0A8X7WYB5_POLSE</name>
<comment type="subcellular location">
    <subcellularLocation>
        <location evidence="1">Membrane</location>
    </subcellularLocation>
</comment>
<dbReference type="EMBL" id="JAATIS010007298">
    <property type="protein sequence ID" value="KAG2458040.1"/>
    <property type="molecule type" value="Genomic_DNA"/>
</dbReference>
<dbReference type="AlphaFoldDB" id="A0A8X7WYB5"/>
<evidence type="ECO:0000256" key="1">
    <source>
        <dbReference type="ARBA" id="ARBA00004370"/>
    </source>
</evidence>
<evidence type="ECO:0000313" key="10">
    <source>
        <dbReference type="Proteomes" id="UP000886611"/>
    </source>
</evidence>
<feature type="non-terminal residue" evidence="9">
    <location>
        <position position="1"/>
    </location>
</feature>
<dbReference type="PANTHER" id="PTHR19256">
    <property type="entry name" value="T-CELL RECEPTOR GAMMA CHAIN"/>
    <property type="match status" value="1"/>
</dbReference>
<organism evidence="9 10">
    <name type="scientific">Polypterus senegalus</name>
    <name type="common">Senegal bichir</name>
    <dbReference type="NCBI Taxonomy" id="55291"/>
    <lineage>
        <taxon>Eukaryota</taxon>
        <taxon>Metazoa</taxon>
        <taxon>Chordata</taxon>
        <taxon>Craniata</taxon>
        <taxon>Vertebrata</taxon>
        <taxon>Euteleostomi</taxon>
        <taxon>Actinopterygii</taxon>
        <taxon>Polypteriformes</taxon>
        <taxon>Polypteridae</taxon>
        <taxon>Polypterus</taxon>
    </lineage>
</organism>
<gene>
    <name evidence="9" type="primary">Tvc1_1</name>
    <name evidence="9" type="ORF">GTO96_0018560</name>
</gene>
<keyword evidence="4" id="KW-0472">Membrane</keyword>
<keyword evidence="6" id="KW-0393">Immunoglobulin domain</keyword>
<reference evidence="9 10" key="1">
    <citation type="journal article" date="2021" name="Cell">
        <title>Tracing the genetic footprints of vertebrate landing in non-teleost ray-finned fishes.</title>
        <authorList>
            <person name="Bi X."/>
            <person name="Wang K."/>
            <person name="Yang L."/>
            <person name="Pan H."/>
            <person name="Jiang H."/>
            <person name="Wei Q."/>
            <person name="Fang M."/>
            <person name="Yu H."/>
            <person name="Zhu C."/>
            <person name="Cai Y."/>
            <person name="He Y."/>
            <person name="Gan X."/>
            <person name="Zeng H."/>
            <person name="Yu D."/>
            <person name="Zhu Y."/>
            <person name="Jiang H."/>
            <person name="Qiu Q."/>
            <person name="Yang H."/>
            <person name="Zhang Y.E."/>
            <person name="Wang W."/>
            <person name="Zhu M."/>
            <person name="He S."/>
            <person name="Zhang G."/>
        </authorList>
    </citation>
    <scope>NUCLEOTIDE SEQUENCE [LARGE SCALE GENOMIC DNA]</scope>
    <source>
        <strain evidence="9">Bchr_013</strain>
    </source>
</reference>
<feature type="compositionally biased region" description="Polar residues" evidence="7">
    <location>
        <begin position="1"/>
        <end position="19"/>
    </location>
</feature>
<accession>A0A8X7WYB5</accession>
<sequence>MHVGRTSGSSGSQKTVTPFSTPSGIQGIQQGSAIGTTIPSMPCRALALTMTQDKLSMTKGPGKTVRIGCKSDGSPSYIHWYRQKGSGDLERILYVQTSTGAESYDIGDSERFKADDKGLILRIDRAVNGDTATYYCAAWDSHSDANHGDPLTKTSARLNKAAAKPNGLVRLITNTPGSMNAALLKRMAALEVSGILWCPVNSG</sequence>
<protein>
    <submittedName>
        <fullName evidence="9">TVC1 protein</fullName>
    </submittedName>
</protein>
<evidence type="ECO:0000313" key="9">
    <source>
        <dbReference type="EMBL" id="KAG2458040.1"/>
    </source>
</evidence>
<evidence type="ECO:0000256" key="2">
    <source>
        <dbReference type="ARBA" id="ARBA00022692"/>
    </source>
</evidence>
<comment type="caution">
    <text evidence="9">The sequence shown here is derived from an EMBL/GenBank/DDBJ whole genome shotgun (WGS) entry which is preliminary data.</text>
</comment>
<feature type="region of interest" description="Disordered" evidence="7">
    <location>
        <begin position="1"/>
        <end position="25"/>
    </location>
</feature>
<feature type="non-terminal residue" evidence="9">
    <location>
        <position position="203"/>
    </location>
</feature>
<dbReference type="InterPro" id="IPR003599">
    <property type="entry name" value="Ig_sub"/>
</dbReference>
<evidence type="ECO:0000256" key="5">
    <source>
        <dbReference type="ARBA" id="ARBA00023170"/>
    </source>
</evidence>
<evidence type="ECO:0000256" key="6">
    <source>
        <dbReference type="ARBA" id="ARBA00023319"/>
    </source>
</evidence>
<dbReference type="InterPro" id="IPR013783">
    <property type="entry name" value="Ig-like_fold"/>
</dbReference>
<feature type="domain" description="Ig-like" evidence="8">
    <location>
        <begin position="42"/>
        <end position="152"/>
    </location>
</feature>
<dbReference type="Proteomes" id="UP000886611">
    <property type="component" value="Unassembled WGS sequence"/>
</dbReference>
<dbReference type="InterPro" id="IPR036179">
    <property type="entry name" value="Ig-like_dom_sf"/>
</dbReference>
<keyword evidence="10" id="KW-1185">Reference proteome</keyword>
<proteinExistence type="predicted"/>
<keyword evidence="3" id="KW-1133">Transmembrane helix</keyword>
<dbReference type="PROSITE" id="PS50835">
    <property type="entry name" value="IG_LIKE"/>
    <property type="match status" value="1"/>
</dbReference>
<evidence type="ECO:0000256" key="3">
    <source>
        <dbReference type="ARBA" id="ARBA00022989"/>
    </source>
</evidence>
<dbReference type="SMART" id="SM00409">
    <property type="entry name" value="IG"/>
    <property type="match status" value="1"/>
</dbReference>
<dbReference type="InterPro" id="IPR013106">
    <property type="entry name" value="Ig_V-set"/>
</dbReference>
<dbReference type="Pfam" id="PF07686">
    <property type="entry name" value="V-set"/>
    <property type="match status" value="1"/>
</dbReference>